<dbReference type="InterPro" id="IPR052100">
    <property type="entry name" value="SV-ATPase_mito-regulator"/>
</dbReference>
<evidence type="ECO:0000256" key="1">
    <source>
        <dbReference type="ARBA" id="ARBA00023002"/>
    </source>
</evidence>
<organism evidence="2 3">
    <name type="scientific">Chionoecetes opilio</name>
    <name type="common">Atlantic snow crab</name>
    <name type="synonym">Cancer opilio</name>
    <dbReference type="NCBI Taxonomy" id="41210"/>
    <lineage>
        <taxon>Eukaryota</taxon>
        <taxon>Metazoa</taxon>
        <taxon>Ecdysozoa</taxon>
        <taxon>Arthropoda</taxon>
        <taxon>Crustacea</taxon>
        <taxon>Multicrustacea</taxon>
        <taxon>Malacostraca</taxon>
        <taxon>Eumalacostraca</taxon>
        <taxon>Eucarida</taxon>
        <taxon>Decapoda</taxon>
        <taxon>Pleocyemata</taxon>
        <taxon>Brachyura</taxon>
        <taxon>Eubrachyura</taxon>
        <taxon>Majoidea</taxon>
        <taxon>Majidae</taxon>
        <taxon>Chionoecetes</taxon>
    </lineage>
</organism>
<dbReference type="Pfam" id="PF13602">
    <property type="entry name" value="ADH_zinc_N_2"/>
    <property type="match status" value="1"/>
</dbReference>
<keyword evidence="1" id="KW-0560">Oxidoreductase</keyword>
<dbReference type="Gene3D" id="3.40.50.720">
    <property type="entry name" value="NAD(P)-binding Rossmann-like Domain"/>
    <property type="match status" value="1"/>
</dbReference>
<comment type="caution">
    <text evidence="2">The sequence shown here is derived from an EMBL/GenBank/DDBJ whole genome shotgun (WGS) entry which is preliminary data.</text>
</comment>
<dbReference type="OrthoDB" id="203908at2759"/>
<evidence type="ECO:0000313" key="3">
    <source>
        <dbReference type="Proteomes" id="UP000770661"/>
    </source>
</evidence>
<dbReference type="PANTHER" id="PTHR44054">
    <property type="entry name" value="SYNAPTIC VESICLE MEMBRANE PROTEIN VAT-1 HOMOLOG-LIKE"/>
    <property type="match status" value="1"/>
</dbReference>
<dbReference type="AlphaFoldDB" id="A0A8J4YIH1"/>
<dbReference type="Gene3D" id="3.90.180.10">
    <property type="entry name" value="Medium-chain alcohol dehydrogenases, catalytic domain"/>
    <property type="match status" value="1"/>
</dbReference>
<sequence length="149" mass="16814">MQGLCHQVVLIGARGMVGREGRSLWQLLKTWWHTKNVSPYSLIMNNHAIADESSIAGCGREARWLWGGRGAGGGFSQASTRRLKGCFNLNELRSKDLAEFTRGWKKILDLIVSKKLHPRIDSVWSFEDIIEASKQISERRNIGKVVIKP</sequence>
<protein>
    <submittedName>
        <fullName evidence="2">Synaptic vesicle membrane protein VAT-1 -like</fullName>
    </submittedName>
</protein>
<proteinExistence type="predicted"/>
<dbReference type="PANTHER" id="PTHR44054:SF1">
    <property type="entry name" value="SYNAPTIC VESICLE MEMBRANE PROTEIN VAT-1 HOMOLOG"/>
    <property type="match status" value="1"/>
</dbReference>
<keyword evidence="3" id="KW-1185">Reference proteome</keyword>
<gene>
    <name evidence="2" type="primary">VAT1L</name>
    <name evidence="2" type="ORF">GWK47_035037</name>
</gene>
<name>A0A8J4YIH1_CHIOP</name>
<dbReference type="EMBL" id="JACEEZ010003598">
    <property type="protein sequence ID" value="KAG0727243.1"/>
    <property type="molecule type" value="Genomic_DNA"/>
</dbReference>
<dbReference type="Proteomes" id="UP000770661">
    <property type="component" value="Unassembled WGS sequence"/>
</dbReference>
<dbReference type="GO" id="GO:0016491">
    <property type="term" value="F:oxidoreductase activity"/>
    <property type="evidence" value="ECO:0007669"/>
    <property type="project" value="UniProtKB-KW"/>
</dbReference>
<evidence type="ECO:0000313" key="2">
    <source>
        <dbReference type="EMBL" id="KAG0727243.1"/>
    </source>
</evidence>
<accession>A0A8J4YIH1</accession>
<reference evidence="2" key="1">
    <citation type="submission" date="2020-07" db="EMBL/GenBank/DDBJ databases">
        <title>The High-quality genome of the commercially important snow crab, Chionoecetes opilio.</title>
        <authorList>
            <person name="Jeong J.-H."/>
            <person name="Ryu S."/>
        </authorList>
    </citation>
    <scope>NUCLEOTIDE SEQUENCE</scope>
    <source>
        <strain evidence="2">MADBK_172401_WGS</strain>
        <tissue evidence="2">Digestive gland</tissue>
    </source>
</reference>